<accession>A0A0B0MIT3</accession>
<protein>
    <submittedName>
        <fullName evidence="1">Uncharacterized protein</fullName>
    </submittedName>
</protein>
<dbReference type="Proteomes" id="UP000032142">
    <property type="component" value="Unassembled WGS sequence"/>
</dbReference>
<proteinExistence type="predicted"/>
<reference evidence="2" key="1">
    <citation type="submission" date="2014-09" db="EMBL/GenBank/DDBJ databases">
        <authorList>
            <person name="Mudge J."/>
            <person name="Ramaraj T."/>
            <person name="Lindquist I.E."/>
            <person name="Bharti A.K."/>
            <person name="Sundararajan A."/>
            <person name="Cameron C.T."/>
            <person name="Woodward J.E."/>
            <person name="May G.D."/>
            <person name="Brubaker C."/>
            <person name="Broadhvest J."/>
            <person name="Wilkins T.A."/>
        </authorList>
    </citation>
    <scope>NUCLEOTIDE SEQUENCE</scope>
    <source>
        <strain evidence="2">cv. AKA8401</strain>
    </source>
</reference>
<keyword evidence="2" id="KW-1185">Reference proteome</keyword>
<sequence>MRHWVPIYFGFTDETLSAKLLLRIIK</sequence>
<comment type="caution">
    <text evidence="1">The sequence shown here is derived from an EMBL/GenBank/DDBJ whole genome shotgun (WGS) entry which is preliminary data.</text>
</comment>
<evidence type="ECO:0000313" key="2">
    <source>
        <dbReference type="Proteomes" id="UP000032142"/>
    </source>
</evidence>
<gene>
    <name evidence="1" type="ORF">F383_23246</name>
</gene>
<evidence type="ECO:0000313" key="1">
    <source>
        <dbReference type="EMBL" id="KHG00705.1"/>
    </source>
</evidence>
<dbReference type="EMBL" id="JRRC01145220">
    <property type="protein sequence ID" value="KHG00705.1"/>
    <property type="molecule type" value="Genomic_DNA"/>
</dbReference>
<organism evidence="1 2">
    <name type="scientific">Gossypium arboreum</name>
    <name type="common">Tree cotton</name>
    <name type="synonym">Gossypium nanking</name>
    <dbReference type="NCBI Taxonomy" id="29729"/>
    <lineage>
        <taxon>Eukaryota</taxon>
        <taxon>Viridiplantae</taxon>
        <taxon>Streptophyta</taxon>
        <taxon>Embryophyta</taxon>
        <taxon>Tracheophyta</taxon>
        <taxon>Spermatophyta</taxon>
        <taxon>Magnoliopsida</taxon>
        <taxon>eudicotyledons</taxon>
        <taxon>Gunneridae</taxon>
        <taxon>Pentapetalae</taxon>
        <taxon>rosids</taxon>
        <taxon>malvids</taxon>
        <taxon>Malvales</taxon>
        <taxon>Malvaceae</taxon>
        <taxon>Malvoideae</taxon>
        <taxon>Gossypium</taxon>
    </lineage>
</organism>
<dbReference type="AlphaFoldDB" id="A0A0B0MIT3"/>
<name>A0A0B0MIT3_GOSAR</name>